<gene>
    <name evidence="3" type="ORF">SAMN05216226_10132</name>
</gene>
<dbReference type="Gene3D" id="3.40.50.620">
    <property type="entry name" value="HUPs"/>
    <property type="match status" value="1"/>
</dbReference>
<dbReference type="OrthoDB" id="312762at2157"/>
<dbReference type="InterPro" id="IPR014729">
    <property type="entry name" value="Rossmann-like_a/b/a_fold"/>
</dbReference>
<dbReference type="Pfam" id="PF00582">
    <property type="entry name" value="Usp"/>
    <property type="match status" value="1"/>
</dbReference>
<dbReference type="InterPro" id="IPR006016">
    <property type="entry name" value="UspA"/>
</dbReference>
<dbReference type="PRINTS" id="PR01438">
    <property type="entry name" value="UNVRSLSTRESS"/>
</dbReference>
<keyword evidence="4" id="KW-1185">Reference proteome</keyword>
<evidence type="ECO:0000313" key="4">
    <source>
        <dbReference type="Proteomes" id="UP000198856"/>
    </source>
</evidence>
<dbReference type="RefSeq" id="WP_092698200.1">
    <property type="nucleotide sequence ID" value="NZ_FNFC01000001.1"/>
</dbReference>
<organism evidence="3 4">
    <name type="scientific">Halovenus aranensis</name>
    <dbReference type="NCBI Taxonomy" id="890420"/>
    <lineage>
        <taxon>Archaea</taxon>
        <taxon>Methanobacteriati</taxon>
        <taxon>Methanobacteriota</taxon>
        <taxon>Stenosarchaea group</taxon>
        <taxon>Halobacteria</taxon>
        <taxon>Halobacteriales</taxon>
        <taxon>Haloarculaceae</taxon>
        <taxon>Halovenus</taxon>
    </lineage>
</organism>
<feature type="domain" description="UspA" evidence="2">
    <location>
        <begin position="8"/>
        <end position="146"/>
    </location>
</feature>
<dbReference type="EMBL" id="FNFC01000001">
    <property type="protein sequence ID" value="SDJ18665.1"/>
    <property type="molecule type" value="Genomic_DNA"/>
</dbReference>
<reference evidence="3 4" key="1">
    <citation type="submission" date="2016-10" db="EMBL/GenBank/DDBJ databases">
        <authorList>
            <person name="de Groot N.N."/>
        </authorList>
    </citation>
    <scope>NUCLEOTIDE SEQUENCE [LARGE SCALE GENOMIC DNA]</scope>
    <source>
        <strain evidence="3 4">IBRC-M10015</strain>
    </source>
</reference>
<accession>A0A1G8RQ77</accession>
<protein>
    <submittedName>
        <fullName evidence="3">Nucleotide-binding universal stress protein, UspA family</fullName>
    </submittedName>
</protein>
<dbReference type="InterPro" id="IPR006015">
    <property type="entry name" value="Universal_stress_UspA"/>
</dbReference>
<dbReference type="PANTHER" id="PTHR46268:SF6">
    <property type="entry name" value="UNIVERSAL STRESS PROTEIN UP12"/>
    <property type="match status" value="1"/>
</dbReference>
<dbReference type="Proteomes" id="UP000198856">
    <property type="component" value="Unassembled WGS sequence"/>
</dbReference>
<evidence type="ECO:0000256" key="1">
    <source>
        <dbReference type="ARBA" id="ARBA00008791"/>
    </source>
</evidence>
<proteinExistence type="inferred from homology"/>
<dbReference type="AlphaFoldDB" id="A0A1G8RQ77"/>
<dbReference type="PANTHER" id="PTHR46268">
    <property type="entry name" value="STRESS RESPONSE PROTEIN NHAX"/>
    <property type="match status" value="1"/>
</dbReference>
<dbReference type="CDD" id="cd00293">
    <property type="entry name" value="USP-like"/>
    <property type="match status" value="1"/>
</dbReference>
<dbReference type="SUPFAM" id="SSF52402">
    <property type="entry name" value="Adenine nucleotide alpha hydrolases-like"/>
    <property type="match status" value="1"/>
</dbReference>
<name>A0A1G8RQ77_9EURY</name>
<dbReference type="STRING" id="890420.SAMN05216226_10132"/>
<sequence length="147" mass="15655">MALDIELVLVAVDGSDESQAAAETAAAIVERYGADLHLLHFVDNRVMRDIETGTISPETIAHEQRALTETVHEHLPDDVGFTASSAAGFSTTKLGQTPGTIILDVAEERGVDFLVVPRETPSGDPDEVLGKAALYVLEYASQPVLSV</sequence>
<comment type="similarity">
    <text evidence="1">Belongs to the universal stress protein A family.</text>
</comment>
<evidence type="ECO:0000313" key="3">
    <source>
        <dbReference type="EMBL" id="SDJ18665.1"/>
    </source>
</evidence>
<evidence type="ECO:0000259" key="2">
    <source>
        <dbReference type="Pfam" id="PF00582"/>
    </source>
</evidence>